<name>A0A927EZW0_9ACTN</name>
<dbReference type="Gene3D" id="1.25.40.10">
    <property type="entry name" value="Tetratricopeptide repeat domain"/>
    <property type="match status" value="1"/>
</dbReference>
<proteinExistence type="inferred from homology"/>
<accession>A0A927EZW0</accession>
<dbReference type="AlphaFoldDB" id="A0A927EZW0"/>
<dbReference type="InterPro" id="IPR049945">
    <property type="entry name" value="AAA_22"/>
</dbReference>
<dbReference type="Proteomes" id="UP000632289">
    <property type="component" value="Unassembled WGS sequence"/>
</dbReference>
<dbReference type="Pfam" id="PF13401">
    <property type="entry name" value="AAA_22"/>
    <property type="match status" value="1"/>
</dbReference>
<keyword evidence="4 6" id="KW-0238">DNA-binding</keyword>
<dbReference type="RefSeq" id="WP_191209071.1">
    <property type="nucleotide sequence ID" value="NZ_BAABKL010000018.1"/>
</dbReference>
<evidence type="ECO:0000256" key="5">
    <source>
        <dbReference type="ARBA" id="ARBA00023163"/>
    </source>
</evidence>
<dbReference type="GO" id="GO:0003677">
    <property type="term" value="F:DNA binding"/>
    <property type="evidence" value="ECO:0007669"/>
    <property type="project" value="UniProtKB-UniRule"/>
</dbReference>
<evidence type="ECO:0000313" key="8">
    <source>
        <dbReference type="EMBL" id="MBD3931791.1"/>
    </source>
</evidence>
<dbReference type="Gene3D" id="3.40.50.300">
    <property type="entry name" value="P-loop containing nucleotide triphosphate hydrolases"/>
    <property type="match status" value="1"/>
</dbReference>
<evidence type="ECO:0000256" key="4">
    <source>
        <dbReference type="ARBA" id="ARBA00023125"/>
    </source>
</evidence>
<dbReference type="EMBL" id="JACXYU010000003">
    <property type="protein sequence ID" value="MBD3931791.1"/>
    <property type="molecule type" value="Genomic_DNA"/>
</dbReference>
<dbReference type="Pfam" id="PF03704">
    <property type="entry name" value="BTAD"/>
    <property type="match status" value="1"/>
</dbReference>
<dbReference type="GO" id="GO:0000160">
    <property type="term" value="P:phosphorelay signal transduction system"/>
    <property type="evidence" value="ECO:0007669"/>
    <property type="project" value="UniProtKB-KW"/>
</dbReference>
<protein>
    <submittedName>
        <fullName evidence="8">Winged helix-turn-helix domain-containing protein</fullName>
    </submittedName>
</protein>
<evidence type="ECO:0000313" key="9">
    <source>
        <dbReference type="Proteomes" id="UP000632289"/>
    </source>
</evidence>
<dbReference type="InterPro" id="IPR027417">
    <property type="entry name" value="P-loop_NTPase"/>
</dbReference>
<evidence type="ECO:0000256" key="1">
    <source>
        <dbReference type="ARBA" id="ARBA00005820"/>
    </source>
</evidence>
<sequence>MEAQPARPQVTLRFTVLGPLTARCGGTSLSLGPLKQRLVLAMLLCSPNRAVPVSTLTEAVWEDAPPRTARKNLQVYVSTLRGILADAGAGDRLTHQAGGYHLSLRPDEVDVLRFNELARAGRSAAGQGAPAAAARLLRRALDLWQGPPLAELSGSPAVAAEAGRLEARRVQAHEDWAEAELALGNAGDVADVTAELTETHPLRERLIAAQMNALYATGRQTEALAVYDGLRQRLAAELGLEPSPPLAALYRSMLSGDCAPAGARPQRTARCLLPADLPDFTGRRELVEELTDVLTGGWCRLAALTGPVGVGKTALAVHGAHRLARRFPDGRLLVRMRADDGARRPARDVLAEALRFAGLPEPRPGHPEEAAARWREWLAQHRVLLVLDDAADEAAVRPLVPDGGESAVLVTARCRLAGLAGAYRLDVPPFTRGEALELLGRLIGPSRVCGDPTAADTILATAGRQPLAVRAAGLKLAVLRHLPLREFAARLSAPEALLDELAAGDVDVRRRVAESWRDLSEANGALLRRLGALSGPVFTLHQASTALRCDAEPLRRRLEALIDAGALSVPDVEVTAHAVRYELPCLTRLYAVTSSAHTGSEPSAAAG</sequence>
<dbReference type="PANTHER" id="PTHR35807">
    <property type="entry name" value="TRANSCRIPTIONAL REGULATOR REDD-RELATED"/>
    <property type="match status" value="1"/>
</dbReference>
<dbReference type="Gene3D" id="1.10.10.10">
    <property type="entry name" value="Winged helix-like DNA-binding domain superfamily/Winged helix DNA-binding domain"/>
    <property type="match status" value="1"/>
</dbReference>
<dbReference type="InterPro" id="IPR011990">
    <property type="entry name" value="TPR-like_helical_dom_sf"/>
</dbReference>
<feature type="DNA-binding region" description="OmpR/PhoB-type" evidence="6">
    <location>
        <begin position="2"/>
        <end position="104"/>
    </location>
</feature>
<gene>
    <name evidence="8" type="ORF">IF129_09480</name>
</gene>
<dbReference type="SMART" id="SM00862">
    <property type="entry name" value="Trans_reg_C"/>
    <property type="match status" value="1"/>
</dbReference>
<feature type="domain" description="OmpR/PhoB-type" evidence="7">
    <location>
        <begin position="2"/>
        <end position="104"/>
    </location>
</feature>
<dbReference type="PROSITE" id="PS51755">
    <property type="entry name" value="OMPR_PHOB"/>
    <property type="match status" value="1"/>
</dbReference>
<dbReference type="CDD" id="cd15831">
    <property type="entry name" value="BTAD"/>
    <property type="match status" value="1"/>
</dbReference>
<comment type="similarity">
    <text evidence="1">Belongs to the AfsR/DnrI/RedD regulatory family.</text>
</comment>
<dbReference type="SMART" id="SM01043">
    <property type="entry name" value="BTAD"/>
    <property type="match status" value="1"/>
</dbReference>
<dbReference type="InterPro" id="IPR005158">
    <property type="entry name" value="BTAD"/>
</dbReference>
<comment type="caution">
    <text evidence="8">The sequence shown here is derived from an EMBL/GenBank/DDBJ whole genome shotgun (WGS) entry which is preliminary data.</text>
</comment>
<keyword evidence="5" id="KW-0804">Transcription</keyword>
<dbReference type="GO" id="GO:0006355">
    <property type="term" value="P:regulation of DNA-templated transcription"/>
    <property type="evidence" value="ECO:0007669"/>
    <property type="project" value="InterPro"/>
</dbReference>
<dbReference type="InterPro" id="IPR001867">
    <property type="entry name" value="OmpR/PhoB-type_DNA-bd"/>
</dbReference>
<dbReference type="PRINTS" id="PR00364">
    <property type="entry name" value="DISEASERSIST"/>
</dbReference>
<dbReference type="InterPro" id="IPR036388">
    <property type="entry name" value="WH-like_DNA-bd_sf"/>
</dbReference>
<evidence type="ECO:0000259" key="7">
    <source>
        <dbReference type="PROSITE" id="PS51755"/>
    </source>
</evidence>
<keyword evidence="3" id="KW-0805">Transcription regulation</keyword>
<dbReference type="SUPFAM" id="SSF46894">
    <property type="entry name" value="C-terminal effector domain of the bipartite response regulators"/>
    <property type="match status" value="1"/>
</dbReference>
<evidence type="ECO:0000256" key="2">
    <source>
        <dbReference type="ARBA" id="ARBA00023012"/>
    </source>
</evidence>
<dbReference type="SUPFAM" id="SSF48452">
    <property type="entry name" value="TPR-like"/>
    <property type="match status" value="1"/>
</dbReference>
<evidence type="ECO:0000256" key="6">
    <source>
        <dbReference type="PROSITE-ProRule" id="PRU01091"/>
    </source>
</evidence>
<reference evidence="8" key="1">
    <citation type="submission" date="2020-09" db="EMBL/GenBank/DDBJ databases">
        <title>Secondary metabolite and genome analysis of marine Streptomyces chumphonensis KK1-2T.</title>
        <authorList>
            <person name="Phongsopitanun W."/>
            <person name="Kanchanasin P."/>
            <person name="Pittayakhajonwut P."/>
            <person name="Suwanborirux K."/>
            <person name="Tanasupawat S."/>
        </authorList>
    </citation>
    <scope>NUCLEOTIDE SEQUENCE</scope>
    <source>
        <strain evidence="8">KK1-2</strain>
    </source>
</reference>
<organism evidence="8 9">
    <name type="scientific">Streptomyces chumphonensis</name>
    <dbReference type="NCBI Taxonomy" id="1214925"/>
    <lineage>
        <taxon>Bacteria</taxon>
        <taxon>Bacillati</taxon>
        <taxon>Actinomycetota</taxon>
        <taxon>Actinomycetes</taxon>
        <taxon>Kitasatosporales</taxon>
        <taxon>Streptomycetaceae</taxon>
        <taxon>Streptomyces</taxon>
    </lineage>
</organism>
<keyword evidence="9" id="KW-1185">Reference proteome</keyword>
<dbReference type="SUPFAM" id="SSF52540">
    <property type="entry name" value="P-loop containing nucleoside triphosphate hydrolases"/>
    <property type="match status" value="1"/>
</dbReference>
<dbReference type="GO" id="GO:0043531">
    <property type="term" value="F:ADP binding"/>
    <property type="evidence" value="ECO:0007669"/>
    <property type="project" value="InterPro"/>
</dbReference>
<keyword evidence="2" id="KW-0902">Two-component regulatory system</keyword>
<dbReference type="InterPro" id="IPR051677">
    <property type="entry name" value="AfsR-DnrI-RedD_regulator"/>
</dbReference>
<dbReference type="Pfam" id="PF00486">
    <property type="entry name" value="Trans_reg_C"/>
    <property type="match status" value="1"/>
</dbReference>
<evidence type="ECO:0000256" key="3">
    <source>
        <dbReference type="ARBA" id="ARBA00023015"/>
    </source>
</evidence>
<dbReference type="PANTHER" id="PTHR35807:SF1">
    <property type="entry name" value="TRANSCRIPTIONAL REGULATOR REDD"/>
    <property type="match status" value="1"/>
</dbReference>
<dbReference type="InterPro" id="IPR016032">
    <property type="entry name" value="Sig_transdc_resp-reg_C-effctor"/>
</dbReference>